<proteinExistence type="predicted"/>
<dbReference type="RefSeq" id="WP_185448860.1">
    <property type="nucleotide sequence ID" value="NZ_CP043661.1"/>
</dbReference>
<sequence>MTRFFIAIGVFAALAIAVGFLLSGKADFAWGVALGLFGLALIGEGLRLWLRHDRAKSRQSSEI</sequence>
<keyword evidence="3" id="KW-1185">Reference proteome</keyword>
<keyword evidence="1" id="KW-0472">Membrane</keyword>
<evidence type="ECO:0000256" key="1">
    <source>
        <dbReference type="SAM" id="Phobius"/>
    </source>
</evidence>
<evidence type="ECO:0000313" key="2">
    <source>
        <dbReference type="EMBL" id="QNE19581.1"/>
    </source>
</evidence>
<dbReference type="Proteomes" id="UP000515563">
    <property type="component" value="Chromosome"/>
</dbReference>
<dbReference type="EMBL" id="CP043661">
    <property type="protein sequence ID" value="QNE19581.1"/>
    <property type="molecule type" value="Genomic_DNA"/>
</dbReference>
<reference evidence="2 3" key="2">
    <citation type="journal article" date="2020" name="Microbiol. Resour. Announc.">
        <title>Antarctic desert soil bacteria exhibit high novel natural product potential, evaluated through long-read genome sequencing and comparative genomics.</title>
        <authorList>
            <person name="Benaud N."/>
            <person name="Edwards R.J."/>
            <person name="Amos T.G."/>
            <person name="D'Agostino P.M."/>
            <person name="Gutierrez-Chavez C."/>
            <person name="Montgomery K."/>
            <person name="Nicetic I."/>
            <person name="Ferrari B.C."/>
        </authorList>
    </citation>
    <scope>NUCLEOTIDE SEQUENCE [LARGE SCALE GENOMIC DNA]</scope>
    <source>
        <strain evidence="2 3">SPB151</strain>
    </source>
</reference>
<feature type="transmembrane region" description="Helical" evidence="1">
    <location>
        <begin position="29"/>
        <end position="50"/>
    </location>
</feature>
<dbReference type="KEGG" id="kqi:F1D05_18730"/>
<gene>
    <name evidence="2" type="ORF">F1D05_18730</name>
</gene>
<organism evidence="2 3">
    <name type="scientific">Kribbella qitaiheensis</name>
    <dbReference type="NCBI Taxonomy" id="1544730"/>
    <lineage>
        <taxon>Bacteria</taxon>
        <taxon>Bacillati</taxon>
        <taxon>Actinomycetota</taxon>
        <taxon>Actinomycetes</taxon>
        <taxon>Propionibacteriales</taxon>
        <taxon>Kribbellaceae</taxon>
        <taxon>Kribbella</taxon>
    </lineage>
</organism>
<name>A0A7G6X016_9ACTN</name>
<reference evidence="3" key="1">
    <citation type="submission" date="2019-09" db="EMBL/GenBank/DDBJ databases">
        <title>Antimicrobial potential of Antarctic Bacteria.</title>
        <authorList>
            <person name="Benaud N."/>
            <person name="Edwards R.J."/>
            <person name="Ferrari B.C."/>
        </authorList>
    </citation>
    <scope>NUCLEOTIDE SEQUENCE [LARGE SCALE GENOMIC DNA]</scope>
    <source>
        <strain evidence="3">SPB151</strain>
    </source>
</reference>
<protein>
    <submittedName>
        <fullName evidence="2">Uncharacterized protein</fullName>
    </submittedName>
</protein>
<accession>A0A7G6X016</accession>
<keyword evidence="1" id="KW-1133">Transmembrane helix</keyword>
<dbReference type="AlphaFoldDB" id="A0A7G6X016"/>
<evidence type="ECO:0000313" key="3">
    <source>
        <dbReference type="Proteomes" id="UP000515563"/>
    </source>
</evidence>
<keyword evidence="1" id="KW-0812">Transmembrane</keyword>